<keyword evidence="12" id="KW-1185">Reference proteome</keyword>
<evidence type="ECO:0000313" key="11">
    <source>
        <dbReference type="EMBL" id="KAK3057017.1"/>
    </source>
</evidence>
<dbReference type="CDD" id="cd00202">
    <property type="entry name" value="ZnF_GATA"/>
    <property type="match status" value="1"/>
</dbReference>
<feature type="region of interest" description="Disordered" evidence="9">
    <location>
        <begin position="302"/>
        <end position="323"/>
    </location>
</feature>
<feature type="compositionally biased region" description="Low complexity" evidence="9">
    <location>
        <begin position="251"/>
        <end position="263"/>
    </location>
</feature>
<dbReference type="PRINTS" id="PR00619">
    <property type="entry name" value="GATAZNFINGER"/>
</dbReference>
<evidence type="ECO:0000256" key="5">
    <source>
        <dbReference type="ARBA" id="ARBA00023015"/>
    </source>
</evidence>
<dbReference type="GO" id="GO:0045944">
    <property type="term" value="P:positive regulation of transcription by RNA polymerase II"/>
    <property type="evidence" value="ECO:0007669"/>
    <property type="project" value="TreeGrafter"/>
</dbReference>
<evidence type="ECO:0000256" key="8">
    <source>
        <dbReference type="PROSITE-ProRule" id="PRU00094"/>
    </source>
</evidence>
<dbReference type="InterPro" id="IPR056998">
    <property type="entry name" value="Asd-4/GZF3_helical"/>
</dbReference>
<feature type="compositionally biased region" description="Polar residues" evidence="9">
    <location>
        <begin position="90"/>
        <end position="105"/>
    </location>
</feature>
<dbReference type="InterPro" id="IPR013088">
    <property type="entry name" value="Znf_NHR/GATA"/>
</dbReference>
<keyword evidence="6" id="KW-0804">Transcription</keyword>
<dbReference type="Gene3D" id="3.30.50.10">
    <property type="entry name" value="Erythroid Transcription Factor GATA-1, subunit A"/>
    <property type="match status" value="1"/>
</dbReference>
<dbReference type="PANTHER" id="PTHR10071">
    <property type="entry name" value="TRANSCRIPTION FACTOR GATA FAMILY MEMBER"/>
    <property type="match status" value="1"/>
</dbReference>
<dbReference type="GO" id="GO:0000978">
    <property type="term" value="F:RNA polymerase II cis-regulatory region sequence-specific DNA binding"/>
    <property type="evidence" value="ECO:0007669"/>
    <property type="project" value="TreeGrafter"/>
</dbReference>
<dbReference type="FunFam" id="3.30.50.10:FF:000007">
    <property type="entry name" value="Nitrogen regulatory AreA, N-terminal"/>
    <property type="match status" value="1"/>
</dbReference>
<dbReference type="PANTHER" id="PTHR10071:SF338">
    <property type="entry name" value="GATA-TYPE DOMAIN-CONTAINING PROTEIN"/>
    <property type="match status" value="1"/>
</dbReference>
<feature type="domain" description="GATA-type" evidence="10">
    <location>
        <begin position="124"/>
        <end position="177"/>
    </location>
</feature>
<name>A0AAJ0LVS7_9PEZI</name>
<keyword evidence="5" id="KW-0805">Transcription regulation</keyword>
<reference evidence="11" key="1">
    <citation type="submission" date="2023-04" db="EMBL/GenBank/DDBJ databases">
        <title>Black Yeasts Isolated from many extreme environments.</title>
        <authorList>
            <person name="Coleine C."/>
            <person name="Stajich J.E."/>
            <person name="Selbmann L."/>
        </authorList>
    </citation>
    <scope>NUCLEOTIDE SEQUENCE</scope>
    <source>
        <strain evidence="11">CCFEE 5312</strain>
    </source>
</reference>
<dbReference type="GO" id="GO:0005634">
    <property type="term" value="C:nucleus"/>
    <property type="evidence" value="ECO:0007669"/>
    <property type="project" value="UniProtKB-SubCell"/>
</dbReference>
<accession>A0AAJ0LVS7</accession>
<feature type="region of interest" description="Disordered" evidence="9">
    <location>
        <begin position="82"/>
        <end position="105"/>
    </location>
</feature>
<keyword evidence="3 8" id="KW-0863">Zinc-finger</keyword>
<keyword evidence="4" id="KW-0862">Zinc</keyword>
<comment type="subcellular location">
    <subcellularLocation>
        <location evidence="1">Nucleus</location>
    </subcellularLocation>
</comment>
<feature type="compositionally biased region" description="Polar residues" evidence="9">
    <location>
        <begin position="120"/>
        <end position="130"/>
    </location>
</feature>
<keyword evidence="7" id="KW-0539">Nucleus</keyword>
<dbReference type="GO" id="GO:0000122">
    <property type="term" value="P:negative regulation of transcription by RNA polymerase II"/>
    <property type="evidence" value="ECO:0007669"/>
    <property type="project" value="TreeGrafter"/>
</dbReference>
<dbReference type="InterPro" id="IPR000679">
    <property type="entry name" value="Znf_GATA"/>
</dbReference>
<feature type="region of interest" description="Disordered" evidence="9">
    <location>
        <begin position="340"/>
        <end position="372"/>
    </location>
</feature>
<feature type="compositionally biased region" description="Acidic residues" evidence="9">
    <location>
        <begin position="362"/>
        <end position="372"/>
    </location>
</feature>
<evidence type="ECO:0000256" key="7">
    <source>
        <dbReference type="ARBA" id="ARBA00023242"/>
    </source>
</evidence>
<feature type="region of interest" description="Disordered" evidence="9">
    <location>
        <begin position="111"/>
        <end position="130"/>
    </location>
</feature>
<organism evidence="11 12">
    <name type="scientific">Extremus antarcticus</name>
    <dbReference type="NCBI Taxonomy" id="702011"/>
    <lineage>
        <taxon>Eukaryota</taxon>
        <taxon>Fungi</taxon>
        <taxon>Dikarya</taxon>
        <taxon>Ascomycota</taxon>
        <taxon>Pezizomycotina</taxon>
        <taxon>Dothideomycetes</taxon>
        <taxon>Dothideomycetidae</taxon>
        <taxon>Mycosphaerellales</taxon>
        <taxon>Extremaceae</taxon>
        <taxon>Extremus</taxon>
    </lineage>
</organism>
<feature type="compositionally biased region" description="Low complexity" evidence="9">
    <location>
        <begin position="58"/>
        <end position="67"/>
    </location>
</feature>
<feature type="compositionally biased region" description="Polar residues" evidence="9">
    <location>
        <begin position="19"/>
        <end position="36"/>
    </location>
</feature>
<evidence type="ECO:0000256" key="2">
    <source>
        <dbReference type="ARBA" id="ARBA00022723"/>
    </source>
</evidence>
<dbReference type="GO" id="GO:0008270">
    <property type="term" value="F:zinc ion binding"/>
    <property type="evidence" value="ECO:0007669"/>
    <property type="project" value="UniProtKB-KW"/>
</dbReference>
<feature type="region of interest" description="Disordered" evidence="9">
    <location>
        <begin position="178"/>
        <end position="199"/>
    </location>
</feature>
<evidence type="ECO:0000256" key="4">
    <source>
        <dbReference type="ARBA" id="ARBA00022833"/>
    </source>
</evidence>
<gene>
    <name evidence="11" type="primary">GZF3</name>
    <name evidence="11" type="ORF">LTR09_002055</name>
</gene>
<dbReference type="InterPro" id="IPR039355">
    <property type="entry name" value="Transcription_factor_GATA"/>
</dbReference>
<dbReference type="AlphaFoldDB" id="A0AAJ0LVS7"/>
<evidence type="ECO:0000313" key="12">
    <source>
        <dbReference type="Proteomes" id="UP001271007"/>
    </source>
</evidence>
<dbReference type="PROSITE" id="PS50114">
    <property type="entry name" value="GATA_ZN_FINGER_2"/>
    <property type="match status" value="1"/>
</dbReference>
<feature type="region of interest" description="Disordered" evidence="9">
    <location>
        <begin position="1"/>
        <end position="67"/>
    </location>
</feature>
<keyword evidence="2" id="KW-0479">Metal-binding</keyword>
<dbReference type="Pfam" id="PF25026">
    <property type="entry name" value="Asd-4"/>
    <property type="match status" value="1"/>
</dbReference>
<dbReference type="SUPFAM" id="SSF57716">
    <property type="entry name" value="Glucocorticoid receptor-like (DNA-binding domain)"/>
    <property type="match status" value="1"/>
</dbReference>
<dbReference type="GO" id="GO:0000981">
    <property type="term" value="F:DNA-binding transcription factor activity, RNA polymerase II-specific"/>
    <property type="evidence" value="ECO:0007669"/>
    <property type="project" value="TreeGrafter"/>
</dbReference>
<proteinExistence type="predicted"/>
<dbReference type="EMBL" id="JAWDJX010000004">
    <property type="protein sequence ID" value="KAK3057017.1"/>
    <property type="molecule type" value="Genomic_DNA"/>
</dbReference>
<dbReference type="PROSITE" id="PS00344">
    <property type="entry name" value="GATA_ZN_FINGER_1"/>
    <property type="match status" value="1"/>
</dbReference>
<protein>
    <submittedName>
        <fullName evidence="11">GATA zinc finger protein 3</fullName>
    </submittedName>
</protein>
<dbReference type="Pfam" id="PF00320">
    <property type="entry name" value="GATA"/>
    <property type="match status" value="1"/>
</dbReference>
<dbReference type="SMART" id="SM00401">
    <property type="entry name" value="ZnF_GATA"/>
    <property type="match status" value="1"/>
</dbReference>
<comment type="caution">
    <text evidence="11">The sequence shown here is derived from an EMBL/GenBank/DDBJ whole genome shotgun (WGS) entry which is preliminary data.</text>
</comment>
<evidence type="ECO:0000256" key="6">
    <source>
        <dbReference type="ARBA" id="ARBA00023163"/>
    </source>
</evidence>
<feature type="region of interest" description="Disordered" evidence="9">
    <location>
        <begin position="222"/>
        <end position="272"/>
    </location>
</feature>
<evidence type="ECO:0000256" key="1">
    <source>
        <dbReference type="ARBA" id="ARBA00004123"/>
    </source>
</evidence>
<dbReference type="Proteomes" id="UP001271007">
    <property type="component" value="Unassembled WGS sequence"/>
</dbReference>
<sequence>MEYTAHEPVQFERPHSALSDFTQRDINTSSVHNHVSAQHLKEHAALPPPRTFETEPRSSSTSSQLSQELQIPALSALANLAASAPAAPTDGSTRSSTPSSTMVQPTQYAPAATAGGQQIGAPQNSQPPSCLNCATSTTPLWRRDESGSVLCNACGLFLKLHGRPRPISLKTDVIKSRNRVKTGAPRKRDSADGHFQSQSQGYLQPQLTVDGAALIPPHPHTYDPQLSSGENIAPPHIFDSLTSDHFGLRQPSPSGSSVNGNNPHLEPPPSYDALQTQNVQLRTRVNELEVIQQLFQGRVEELERGEREAKEAERIKTEEAERVKSDLDTLIARSAELQRRLDELDASGSPARKRARMATVEEPPEEPDVDVS</sequence>
<evidence type="ECO:0000256" key="3">
    <source>
        <dbReference type="ARBA" id="ARBA00022771"/>
    </source>
</evidence>
<evidence type="ECO:0000256" key="9">
    <source>
        <dbReference type="SAM" id="MobiDB-lite"/>
    </source>
</evidence>
<evidence type="ECO:0000259" key="10">
    <source>
        <dbReference type="PROSITE" id="PS50114"/>
    </source>
</evidence>